<gene>
    <name evidence="1" type="ORF">NDU88_004412</name>
</gene>
<comment type="caution">
    <text evidence="1">The sequence shown here is derived from an EMBL/GenBank/DDBJ whole genome shotgun (WGS) entry which is preliminary data.</text>
</comment>
<protein>
    <submittedName>
        <fullName evidence="1">Uncharacterized protein</fullName>
    </submittedName>
</protein>
<proteinExistence type="predicted"/>
<dbReference type="Proteomes" id="UP001066276">
    <property type="component" value="Chromosome 11"/>
</dbReference>
<dbReference type="AlphaFoldDB" id="A0AAV7LLA6"/>
<evidence type="ECO:0000313" key="2">
    <source>
        <dbReference type="Proteomes" id="UP001066276"/>
    </source>
</evidence>
<accession>A0AAV7LLA6</accession>
<keyword evidence="2" id="KW-1185">Reference proteome</keyword>
<name>A0AAV7LLA6_PLEWA</name>
<dbReference type="EMBL" id="JANPWB010000015">
    <property type="protein sequence ID" value="KAJ1091285.1"/>
    <property type="molecule type" value="Genomic_DNA"/>
</dbReference>
<evidence type="ECO:0000313" key="1">
    <source>
        <dbReference type="EMBL" id="KAJ1091285.1"/>
    </source>
</evidence>
<organism evidence="1 2">
    <name type="scientific">Pleurodeles waltl</name>
    <name type="common">Iberian ribbed newt</name>
    <dbReference type="NCBI Taxonomy" id="8319"/>
    <lineage>
        <taxon>Eukaryota</taxon>
        <taxon>Metazoa</taxon>
        <taxon>Chordata</taxon>
        <taxon>Craniata</taxon>
        <taxon>Vertebrata</taxon>
        <taxon>Euteleostomi</taxon>
        <taxon>Amphibia</taxon>
        <taxon>Batrachia</taxon>
        <taxon>Caudata</taxon>
        <taxon>Salamandroidea</taxon>
        <taxon>Salamandridae</taxon>
        <taxon>Pleurodelinae</taxon>
        <taxon>Pleurodeles</taxon>
    </lineage>
</organism>
<reference evidence="1" key="1">
    <citation type="journal article" date="2022" name="bioRxiv">
        <title>Sequencing and chromosome-scale assembly of the giantPleurodeles waltlgenome.</title>
        <authorList>
            <person name="Brown T."/>
            <person name="Elewa A."/>
            <person name="Iarovenko S."/>
            <person name="Subramanian E."/>
            <person name="Araus A.J."/>
            <person name="Petzold A."/>
            <person name="Susuki M."/>
            <person name="Suzuki K.-i.T."/>
            <person name="Hayashi T."/>
            <person name="Toyoda A."/>
            <person name="Oliveira C."/>
            <person name="Osipova E."/>
            <person name="Leigh N.D."/>
            <person name="Simon A."/>
            <person name="Yun M.H."/>
        </authorList>
    </citation>
    <scope>NUCLEOTIDE SEQUENCE</scope>
    <source>
        <strain evidence="1">20211129_DDA</strain>
        <tissue evidence="1">Liver</tissue>
    </source>
</reference>
<sequence length="67" mass="7532">MLLLTPGPAIAQDYMEGFLSDINQEITSFKCDFKSCLQGLRKEITAVGDRVDDLEHTVDLWAEDQEA</sequence>